<comment type="similarity">
    <text evidence="8 9">Belongs to the TonB-dependent receptor family.</text>
</comment>
<feature type="chain" id="PRO_5032374446" evidence="10">
    <location>
        <begin position="22"/>
        <end position="901"/>
    </location>
</feature>
<keyword evidence="2 8" id="KW-0813">Transport</keyword>
<dbReference type="InterPro" id="IPR039426">
    <property type="entry name" value="TonB-dep_rcpt-like"/>
</dbReference>
<feature type="signal peptide" evidence="10">
    <location>
        <begin position="1"/>
        <end position="21"/>
    </location>
</feature>
<comment type="subcellular location">
    <subcellularLocation>
        <location evidence="1 8">Cell outer membrane</location>
        <topology evidence="1 8">Multi-pass membrane protein</topology>
    </subcellularLocation>
</comment>
<evidence type="ECO:0000256" key="6">
    <source>
        <dbReference type="ARBA" id="ARBA00023136"/>
    </source>
</evidence>
<reference evidence="13 14" key="1">
    <citation type="submission" date="2020-08" db="EMBL/GenBank/DDBJ databases">
        <title>Functional genomics of gut bacteria from endangered species of beetles.</title>
        <authorList>
            <person name="Carlos-Shanley C."/>
        </authorList>
    </citation>
    <scope>NUCLEOTIDE SEQUENCE [LARGE SCALE GENOMIC DNA]</scope>
    <source>
        <strain evidence="13 14">S00070</strain>
    </source>
</reference>
<dbReference type="Proteomes" id="UP000524404">
    <property type="component" value="Unassembled WGS sequence"/>
</dbReference>
<name>A0A841EKR9_9BACT</name>
<organism evidence="13 14">
    <name type="scientific">Arcicella rosea</name>
    <dbReference type="NCBI Taxonomy" id="502909"/>
    <lineage>
        <taxon>Bacteria</taxon>
        <taxon>Pseudomonadati</taxon>
        <taxon>Bacteroidota</taxon>
        <taxon>Cytophagia</taxon>
        <taxon>Cytophagales</taxon>
        <taxon>Flectobacillaceae</taxon>
        <taxon>Arcicella</taxon>
    </lineage>
</organism>
<keyword evidence="7 8" id="KW-0998">Cell outer membrane</keyword>
<dbReference type="AlphaFoldDB" id="A0A841EKR9"/>
<keyword evidence="5 9" id="KW-0798">TonB box</keyword>
<evidence type="ECO:0000256" key="10">
    <source>
        <dbReference type="SAM" id="SignalP"/>
    </source>
</evidence>
<evidence type="ECO:0000259" key="12">
    <source>
        <dbReference type="Pfam" id="PF07715"/>
    </source>
</evidence>
<evidence type="ECO:0000313" key="14">
    <source>
        <dbReference type="Proteomes" id="UP000524404"/>
    </source>
</evidence>
<dbReference type="InterPro" id="IPR037066">
    <property type="entry name" value="Plug_dom_sf"/>
</dbReference>
<dbReference type="InterPro" id="IPR036942">
    <property type="entry name" value="Beta-barrel_TonB_sf"/>
</dbReference>
<protein>
    <submittedName>
        <fullName evidence="13">Iron complex outermembrane receptor protein</fullName>
    </submittedName>
</protein>
<evidence type="ECO:0000256" key="2">
    <source>
        <dbReference type="ARBA" id="ARBA00022448"/>
    </source>
</evidence>
<keyword evidence="13" id="KW-0675">Receptor</keyword>
<feature type="domain" description="TonB-dependent receptor plug" evidence="12">
    <location>
        <begin position="119"/>
        <end position="239"/>
    </location>
</feature>
<sequence length="901" mass="97528">MKKIFLLTILAMLGFRGLNYAQDKTLTGKVKDAKDGAVLPGASVVAKGTSIGTVTNSSGEFTLKVPVSVSVLTVSFIGYASKDVPVSTGFLNVSLDVASNQLEEVVISTGSRNSKRTMTDTPLPLDILSAADLKSTGQTSFDKALQYRVPSFNTVNTPVNDATSLLDPYEIRNMGPSRTLILINGKRKNTSALMYIQTSPGRGESGADISAIPQQAIKRVEILRDGASAQYGSDAIAGVMNIILKDKFDYGSATLTMGITAKGDGKHIGFSVNNGSNFEKGYINYTIDFSRTTLANRPGKVSADAEADASLGFGAPLAQVKSFLALKPDAGNVNGQPENTAAKFLINGGYSVGEKAELYYTAAYVYKRVNSFANYRTPYWRPTDNGLLTPAGQTYLGYVPTFQGDLNDYTATIGVKSESNGWKTDLSFTTGGNKQLYTVSNSVNRSLGKGSPTYFKPGGYEFSHNVGNIDVSKQVNDKLSLSFGSEFRAETFTVFVGDTSSYVGSGADSFPGTTPNNAGTNTRFNFGGYVDLGYDITDKFLVNGTLRSEHYSDFGDATVYKISSRYKFTDKVTLRGSYSTGFRAPLLHQIYQQQAQASFVPGQGIQTKGVVNNVSPQAFALGVPKLTPEKSTNFTVGLGLNPTKNLSVTFDYYNIKVKDRIVLGSEIEGTEAGNTALDNILTSNGIVAVSFFANALNTTTSGLDFVVSQKNVELGMGKLGINLAGNYTFENKYTSINNPKLIADADKSIFDRTQDALLFSSRPKYKVILGFDYLIKGININLNNTLFGKTRFHQNGLDANTDTEFTPAVVSDLAISIPFSSKTTFTFNVNNVLNVLPKWDFIDLKTGVKTRYDANNNVPSAKYYEQYNLITFNGRYSRVTYDGSQFSQLGTIFNASLNIKF</sequence>
<dbReference type="SUPFAM" id="SSF49464">
    <property type="entry name" value="Carboxypeptidase regulatory domain-like"/>
    <property type="match status" value="1"/>
</dbReference>
<keyword evidence="10" id="KW-0732">Signal</keyword>
<dbReference type="InterPro" id="IPR012910">
    <property type="entry name" value="Plug_dom"/>
</dbReference>
<dbReference type="Gene3D" id="2.170.130.10">
    <property type="entry name" value="TonB-dependent receptor, plug domain"/>
    <property type="match status" value="1"/>
</dbReference>
<evidence type="ECO:0000256" key="9">
    <source>
        <dbReference type="RuleBase" id="RU003357"/>
    </source>
</evidence>
<dbReference type="EMBL" id="JACHKT010000003">
    <property type="protein sequence ID" value="MBB6002009.1"/>
    <property type="molecule type" value="Genomic_DNA"/>
</dbReference>
<dbReference type="SUPFAM" id="SSF56935">
    <property type="entry name" value="Porins"/>
    <property type="match status" value="1"/>
</dbReference>
<evidence type="ECO:0000256" key="5">
    <source>
        <dbReference type="ARBA" id="ARBA00023077"/>
    </source>
</evidence>
<dbReference type="InterPro" id="IPR008969">
    <property type="entry name" value="CarboxyPept-like_regulatory"/>
</dbReference>
<dbReference type="PROSITE" id="PS52016">
    <property type="entry name" value="TONB_DEPENDENT_REC_3"/>
    <property type="match status" value="1"/>
</dbReference>
<dbReference type="Pfam" id="PF00593">
    <property type="entry name" value="TonB_dep_Rec_b-barrel"/>
    <property type="match status" value="1"/>
</dbReference>
<comment type="caution">
    <text evidence="13">The sequence shown here is derived from an EMBL/GenBank/DDBJ whole genome shotgun (WGS) entry which is preliminary data.</text>
</comment>
<dbReference type="Gene3D" id="2.40.170.20">
    <property type="entry name" value="TonB-dependent receptor, beta-barrel domain"/>
    <property type="match status" value="1"/>
</dbReference>
<accession>A0A841EKR9</accession>
<keyword evidence="3 8" id="KW-1134">Transmembrane beta strand</keyword>
<dbReference type="Pfam" id="PF13715">
    <property type="entry name" value="CarbopepD_reg_2"/>
    <property type="match status" value="1"/>
</dbReference>
<dbReference type="Gene3D" id="2.60.40.1120">
    <property type="entry name" value="Carboxypeptidase-like, regulatory domain"/>
    <property type="match status" value="1"/>
</dbReference>
<dbReference type="GO" id="GO:0009279">
    <property type="term" value="C:cell outer membrane"/>
    <property type="evidence" value="ECO:0007669"/>
    <property type="project" value="UniProtKB-SubCell"/>
</dbReference>
<evidence type="ECO:0000256" key="7">
    <source>
        <dbReference type="ARBA" id="ARBA00023237"/>
    </source>
</evidence>
<dbReference type="InterPro" id="IPR000531">
    <property type="entry name" value="Beta-barrel_TonB"/>
</dbReference>
<dbReference type="Pfam" id="PF07715">
    <property type="entry name" value="Plug"/>
    <property type="match status" value="1"/>
</dbReference>
<feature type="domain" description="TonB-dependent receptor-like beta-barrel" evidence="11">
    <location>
        <begin position="371"/>
        <end position="832"/>
    </location>
</feature>
<evidence type="ECO:0000313" key="13">
    <source>
        <dbReference type="EMBL" id="MBB6002009.1"/>
    </source>
</evidence>
<evidence type="ECO:0000259" key="11">
    <source>
        <dbReference type="Pfam" id="PF00593"/>
    </source>
</evidence>
<proteinExistence type="inferred from homology"/>
<dbReference type="PANTHER" id="PTHR47234:SF3">
    <property type="entry name" value="SECRETIN_TONB SHORT N-TERMINAL DOMAIN-CONTAINING PROTEIN"/>
    <property type="match status" value="1"/>
</dbReference>
<evidence type="ECO:0000256" key="1">
    <source>
        <dbReference type="ARBA" id="ARBA00004571"/>
    </source>
</evidence>
<evidence type="ECO:0000256" key="4">
    <source>
        <dbReference type="ARBA" id="ARBA00022692"/>
    </source>
</evidence>
<evidence type="ECO:0000256" key="3">
    <source>
        <dbReference type="ARBA" id="ARBA00022452"/>
    </source>
</evidence>
<dbReference type="PANTHER" id="PTHR47234">
    <property type="match status" value="1"/>
</dbReference>
<keyword evidence="4 8" id="KW-0812">Transmembrane</keyword>
<keyword evidence="6 8" id="KW-0472">Membrane</keyword>
<evidence type="ECO:0000256" key="8">
    <source>
        <dbReference type="PROSITE-ProRule" id="PRU01360"/>
    </source>
</evidence>
<gene>
    <name evidence="13" type="ORF">HNP25_000658</name>
</gene>
<keyword evidence="14" id="KW-1185">Reference proteome</keyword>
<dbReference type="RefSeq" id="WP_184130197.1">
    <property type="nucleotide sequence ID" value="NZ_JACHKT010000003.1"/>
</dbReference>